<protein>
    <submittedName>
        <fullName evidence="2">DUF6660 family protein</fullName>
    </submittedName>
</protein>
<sequence>MKVLVAYLFAFYVLALSCIPCQDEPVTHSDVAAKAVSDAGDGHSEVIDLCSPLCICACCASVTISPVAAVLPDNPVTQLVPPTGFSYLQTLSAGDMAGIWQPPKERV</sequence>
<name>A0AAU8FF50_9BACT</name>
<keyword evidence="1" id="KW-0732">Signal</keyword>
<reference evidence="2" key="1">
    <citation type="submission" date="2024-06" db="EMBL/GenBank/DDBJ databases">
        <title>Sequencing and assembly of the genome of Dyadobacter sp. strain 676, a symbiont of Cyamopsis tetragonoloba.</title>
        <authorList>
            <person name="Guro P."/>
            <person name="Sazanova A."/>
            <person name="Kuznetsova I."/>
            <person name="Belimov A."/>
            <person name="Safronova V."/>
        </authorList>
    </citation>
    <scope>NUCLEOTIDE SEQUENCE</scope>
    <source>
        <strain evidence="2">676</strain>
    </source>
</reference>
<dbReference type="AlphaFoldDB" id="A0AAU8FF50"/>
<feature type="chain" id="PRO_5043526623" evidence="1">
    <location>
        <begin position="16"/>
        <end position="107"/>
    </location>
</feature>
<dbReference type="PROSITE" id="PS51257">
    <property type="entry name" value="PROKAR_LIPOPROTEIN"/>
    <property type="match status" value="1"/>
</dbReference>
<evidence type="ECO:0000256" key="1">
    <source>
        <dbReference type="SAM" id="SignalP"/>
    </source>
</evidence>
<proteinExistence type="predicted"/>
<dbReference type="EMBL" id="CP159289">
    <property type="protein sequence ID" value="XCH23155.1"/>
    <property type="molecule type" value="Genomic_DNA"/>
</dbReference>
<gene>
    <name evidence="2" type="ORF">ABV298_22910</name>
</gene>
<dbReference type="Pfam" id="PF20365">
    <property type="entry name" value="DUF6660"/>
    <property type="match status" value="1"/>
</dbReference>
<accession>A0AAU8FF50</accession>
<evidence type="ECO:0000313" key="2">
    <source>
        <dbReference type="EMBL" id="XCH23155.1"/>
    </source>
</evidence>
<organism evidence="2">
    <name type="scientific">Dyadobacter sp. 676</name>
    <dbReference type="NCBI Taxonomy" id="3088362"/>
    <lineage>
        <taxon>Bacteria</taxon>
        <taxon>Pseudomonadati</taxon>
        <taxon>Bacteroidota</taxon>
        <taxon>Cytophagia</taxon>
        <taxon>Cytophagales</taxon>
        <taxon>Spirosomataceae</taxon>
        <taxon>Dyadobacter</taxon>
    </lineage>
</organism>
<dbReference type="InterPro" id="IPR046601">
    <property type="entry name" value="DUF6660"/>
</dbReference>
<feature type="signal peptide" evidence="1">
    <location>
        <begin position="1"/>
        <end position="15"/>
    </location>
</feature>
<dbReference type="RefSeq" id="WP_353718481.1">
    <property type="nucleotide sequence ID" value="NZ_CP159289.1"/>
</dbReference>